<dbReference type="GO" id="GO:0003955">
    <property type="term" value="F:NAD(P)H dehydrogenase (quinone) activity"/>
    <property type="evidence" value="ECO:0007669"/>
    <property type="project" value="UniProtKB-EC"/>
</dbReference>
<proteinExistence type="inferred from homology"/>
<protein>
    <submittedName>
        <fullName evidence="4">NAD(P)H dehydrogenase (Quinone)</fullName>
        <ecNumber evidence="4">1.6.5.2</ecNumber>
    </submittedName>
</protein>
<evidence type="ECO:0000256" key="2">
    <source>
        <dbReference type="ARBA" id="ARBA00023002"/>
    </source>
</evidence>
<sequence length="224" mass="25387">MAQPPDHHEPKIRHAVILCHPSPHSFCRSIATAYCDEVERNGQEWVLRDLYALDFDPVLRDDERPAVGADPKHDVARELTQLSGCDVFTLIYPIWFGSAPAMLKGYIDRVFGSGVTPQNVLLQNRIGFLTGRWLFSISTSATKDIWLDEQGQLGSMRQGFDHYIAHAFGMHLEKHMHFGHILPGAKTRWIDQYLYEVREQTKRVCAMVLAQARHAQAAAIEPVA</sequence>
<keyword evidence="2 4" id="KW-0560">Oxidoreductase</keyword>
<dbReference type="EC" id="1.6.5.2" evidence="4"/>
<dbReference type="InterPro" id="IPR051545">
    <property type="entry name" value="NAD(P)H_dehydrogenase_qn"/>
</dbReference>
<evidence type="ECO:0000313" key="5">
    <source>
        <dbReference type="Proteomes" id="UP000727456"/>
    </source>
</evidence>
<dbReference type="Proteomes" id="UP000727456">
    <property type="component" value="Unassembled WGS sequence"/>
</dbReference>
<evidence type="ECO:0000313" key="4">
    <source>
        <dbReference type="EMBL" id="NIJ09366.1"/>
    </source>
</evidence>
<dbReference type="RefSeq" id="WP_167074922.1">
    <property type="nucleotide sequence ID" value="NZ_JAAOZC010000010.1"/>
</dbReference>
<dbReference type="InterPro" id="IPR029039">
    <property type="entry name" value="Flavoprotein-like_sf"/>
</dbReference>
<dbReference type="Pfam" id="PF02525">
    <property type="entry name" value="Flavodoxin_2"/>
    <property type="match status" value="1"/>
</dbReference>
<dbReference type="PANTHER" id="PTHR10204">
    <property type="entry name" value="NAD P H OXIDOREDUCTASE-RELATED"/>
    <property type="match status" value="1"/>
</dbReference>
<organism evidence="4 5">
    <name type="scientific">Sphingomonas vulcanisoli</name>
    <dbReference type="NCBI Taxonomy" id="1658060"/>
    <lineage>
        <taxon>Bacteria</taxon>
        <taxon>Pseudomonadati</taxon>
        <taxon>Pseudomonadota</taxon>
        <taxon>Alphaproteobacteria</taxon>
        <taxon>Sphingomonadales</taxon>
        <taxon>Sphingomonadaceae</taxon>
        <taxon>Sphingomonas</taxon>
    </lineage>
</organism>
<evidence type="ECO:0000259" key="3">
    <source>
        <dbReference type="Pfam" id="PF02525"/>
    </source>
</evidence>
<dbReference type="PANTHER" id="PTHR10204:SF34">
    <property type="entry name" value="NAD(P)H DEHYDROGENASE [QUINONE] 1 ISOFORM 1"/>
    <property type="match status" value="1"/>
</dbReference>
<keyword evidence="5" id="KW-1185">Reference proteome</keyword>
<feature type="domain" description="Flavodoxin-like fold" evidence="3">
    <location>
        <begin position="15"/>
        <end position="197"/>
    </location>
</feature>
<dbReference type="EMBL" id="JAAOZC010000010">
    <property type="protein sequence ID" value="NIJ09366.1"/>
    <property type="molecule type" value="Genomic_DNA"/>
</dbReference>
<accession>A0ABX0TV87</accession>
<comment type="similarity">
    <text evidence="1">Belongs to the NAD(P)H dehydrogenase (quinone) family.</text>
</comment>
<reference evidence="4 5" key="1">
    <citation type="submission" date="2020-03" db="EMBL/GenBank/DDBJ databases">
        <title>Genomic Encyclopedia of Type Strains, Phase III (KMG-III): the genomes of soil and plant-associated and newly described type strains.</title>
        <authorList>
            <person name="Whitman W."/>
        </authorList>
    </citation>
    <scope>NUCLEOTIDE SEQUENCE [LARGE SCALE GENOMIC DNA]</scope>
    <source>
        <strain evidence="4 5">CECT 8804</strain>
    </source>
</reference>
<name>A0ABX0TV87_9SPHN</name>
<comment type="caution">
    <text evidence="4">The sequence shown here is derived from an EMBL/GenBank/DDBJ whole genome shotgun (WGS) entry which is preliminary data.</text>
</comment>
<gene>
    <name evidence="4" type="ORF">FHS31_002998</name>
</gene>
<evidence type="ECO:0000256" key="1">
    <source>
        <dbReference type="ARBA" id="ARBA00006252"/>
    </source>
</evidence>
<dbReference type="SUPFAM" id="SSF52218">
    <property type="entry name" value="Flavoproteins"/>
    <property type="match status" value="1"/>
</dbReference>
<dbReference type="Gene3D" id="3.40.50.360">
    <property type="match status" value="1"/>
</dbReference>
<dbReference type="InterPro" id="IPR003680">
    <property type="entry name" value="Flavodoxin_fold"/>
</dbReference>